<name>A0A2P8PUC8_9ACTN</name>
<evidence type="ECO:0000313" key="2">
    <source>
        <dbReference type="EMBL" id="PSM37577.1"/>
    </source>
</evidence>
<evidence type="ECO:0000313" key="3">
    <source>
        <dbReference type="Proteomes" id="UP000240429"/>
    </source>
</evidence>
<accession>A0A2P8PUC8</accession>
<dbReference type="RefSeq" id="WP_107022061.1">
    <property type="nucleotide sequence ID" value="NZ_KZ679063.1"/>
</dbReference>
<comment type="caution">
    <text evidence="2">The sequence shown here is derived from an EMBL/GenBank/DDBJ whole genome shotgun (WGS) entry which is preliminary data.</text>
</comment>
<organism evidence="2 3">
    <name type="scientific">Streptomyces dioscori</name>
    <dbReference type="NCBI Taxonomy" id="2109333"/>
    <lineage>
        <taxon>Bacteria</taxon>
        <taxon>Bacillati</taxon>
        <taxon>Actinomycetota</taxon>
        <taxon>Actinomycetes</taxon>
        <taxon>Kitasatosporales</taxon>
        <taxon>Streptomycetaceae</taxon>
        <taxon>Streptomyces</taxon>
        <taxon>Streptomyces aurantiacus group</taxon>
    </lineage>
</organism>
<keyword evidence="1" id="KW-0175">Coiled coil</keyword>
<evidence type="ECO:0000256" key="1">
    <source>
        <dbReference type="SAM" id="Coils"/>
    </source>
</evidence>
<reference evidence="2 3" key="1">
    <citation type="submission" date="2018-03" db="EMBL/GenBank/DDBJ databases">
        <title>Streptomyces dioscori sp. nov., a novel endophytic actinobacterium isolated from bulbil of Dioscorea bulbifera L.</title>
        <authorList>
            <person name="Zhikuan W."/>
        </authorList>
    </citation>
    <scope>NUCLEOTIDE SEQUENCE [LARGE SCALE GENOMIC DNA]</scope>
    <source>
        <strain evidence="2 3">A217</strain>
    </source>
</reference>
<feature type="coiled-coil region" evidence="1">
    <location>
        <begin position="22"/>
        <end position="49"/>
    </location>
</feature>
<sequence length="63" mass="7071">MNHDFDHDDDPTAASVFLAAEAAVLTERVRMLRQQLADVDARIRETAEKLGRLEPPRSAPCRP</sequence>
<dbReference type="EMBL" id="PYBJ01000038">
    <property type="protein sequence ID" value="PSM37577.1"/>
    <property type="molecule type" value="Genomic_DNA"/>
</dbReference>
<dbReference type="AlphaFoldDB" id="A0A2P8PUC8"/>
<proteinExistence type="predicted"/>
<dbReference type="Proteomes" id="UP000240429">
    <property type="component" value="Unassembled WGS sequence"/>
</dbReference>
<protein>
    <submittedName>
        <fullName evidence="2">Uncharacterized protein</fullName>
    </submittedName>
</protein>
<keyword evidence="3" id="KW-1185">Reference proteome</keyword>
<gene>
    <name evidence="2" type="ORF">C6Y14_41125</name>
</gene>